<dbReference type="KEGG" id="dsl:Dacsa_1906"/>
<evidence type="ECO:0000256" key="2">
    <source>
        <dbReference type="ARBA" id="ARBA00022618"/>
    </source>
</evidence>
<dbReference type="STRING" id="13035.Dacsa_1906"/>
<keyword evidence="4" id="KW-0472">Membrane</keyword>
<evidence type="ECO:0000256" key="3">
    <source>
        <dbReference type="ARBA" id="ARBA00022692"/>
    </source>
</evidence>
<accession>K9YW30</accession>
<keyword evidence="3" id="KW-0812">Transmembrane</keyword>
<dbReference type="Proteomes" id="UP000010482">
    <property type="component" value="Chromosome"/>
</dbReference>
<evidence type="ECO:0000313" key="7">
    <source>
        <dbReference type="EMBL" id="AFZ50560.1"/>
    </source>
</evidence>
<gene>
    <name evidence="7" type="ORF">Dacsa_1906</name>
</gene>
<dbReference type="RefSeq" id="WP_015229557.1">
    <property type="nucleotide sequence ID" value="NC_019780.1"/>
</dbReference>
<dbReference type="InterPro" id="IPR013685">
    <property type="entry name" value="POTRA_FtsQ_type"/>
</dbReference>
<evidence type="ECO:0000256" key="1">
    <source>
        <dbReference type="ARBA" id="ARBA00022475"/>
    </source>
</evidence>
<evidence type="ECO:0000259" key="6">
    <source>
        <dbReference type="Pfam" id="PF08478"/>
    </source>
</evidence>
<dbReference type="GO" id="GO:0051301">
    <property type="term" value="P:cell division"/>
    <property type="evidence" value="ECO:0007669"/>
    <property type="project" value="UniProtKB-KW"/>
</dbReference>
<name>K9YW30_DACS8</name>
<sequence length="267" mass="30422">MSFSYSPVNEIQDQRQALRRQKQLEKMQGVWRSMLTLSFATGLIWSSFQPQWTINQLEQVEIQGNEYLSAEALKNIVKETTQQSILTLSPDRIEEILQNQAPIAEVTVARDLYPPQVTIAIEERDPVALTIPNSAAINPLAEGYLDEKGNWMSKENYQSSETFPTVTLKVIGYRPQYRLQWAQIYPQLQTHPLEITTVNWQNPANLILETEIGEVHLGGNLESLPKQLEVLAQFPTPLETPSGESIDHINLKNPDYILIEKPSEIKN</sequence>
<evidence type="ECO:0000256" key="4">
    <source>
        <dbReference type="ARBA" id="ARBA00022989"/>
    </source>
</evidence>
<dbReference type="EMBL" id="CP003944">
    <property type="protein sequence ID" value="AFZ50560.1"/>
    <property type="molecule type" value="Genomic_DNA"/>
</dbReference>
<dbReference type="Pfam" id="PF08478">
    <property type="entry name" value="POTRA_1"/>
    <property type="match status" value="1"/>
</dbReference>
<dbReference type="GO" id="GO:0005886">
    <property type="term" value="C:plasma membrane"/>
    <property type="evidence" value="ECO:0007669"/>
    <property type="project" value="TreeGrafter"/>
</dbReference>
<keyword evidence="2 7" id="KW-0132">Cell division</keyword>
<dbReference type="PANTHER" id="PTHR37820:SF1">
    <property type="entry name" value="CELL DIVISION PROTEIN FTSQ"/>
    <property type="match status" value="1"/>
</dbReference>
<dbReference type="InterPro" id="IPR050487">
    <property type="entry name" value="FtsQ_DivIB"/>
</dbReference>
<organism evidence="7 8">
    <name type="scientific">Dactylococcopsis salina (strain PCC 8305)</name>
    <name type="common">Myxobactron salinum</name>
    <dbReference type="NCBI Taxonomy" id="13035"/>
    <lineage>
        <taxon>Bacteria</taxon>
        <taxon>Bacillati</taxon>
        <taxon>Cyanobacteriota</taxon>
        <taxon>Cyanophyceae</taxon>
        <taxon>Nodosilineales</taxon>
        <taxon>Cymatolegaceae</taxon>
        <taxon>Dactylococcopsis</taxon>
    </lineage>
</organism>
<dbReference type="OrthoDB" id="527430at2"/>
<keyword evidence="8" id="KW-1185">Reference proteome</keyword>
<protein>
    <submittedName>
        <fullName evidence="7">Cell division septal protein</fullName>
    </submittedName>
</protein>
<keyword evidence="4" id="KW-1133">Transmembrane helix</keyword>
<dbReference type="HOGENOM" id="CLU_085730_1_0_3"/>
<keyword evidence="5" id="KW-0131">Cell cycle</keyword>
<dbReference type="PANTHER" id="PTHR37820">
    <property type="entry name" value="CELL DIVISION PROTEIN DIVIB"/>
    <property type="match status" value="1"/>
</dbReference>
<feature type="domain" description="POTRA" evidence="6">
    <location>
        <begin position="57"/>
        <end position="124"/>
    </location>
</feature>
<dbReference type="Gene3D" id="3.10.20.310">
    <property type="entry name" value="membrane protein fhac"/>
    <property type="match status" value="1"/>
</dbReference>
<reference evidence="7" key="1">
    <citation type="submission" date="2012-04" db="EMBL/GenBank/DDBJ databases">
        <title>Finished genome of Dactylococcopsis salina PCC 8305.</title>
        <authorList>
            <consortium name="US DOE Joint Genome Institute"/>
            <person name="Gugger M."/>
            <person name="Coursin T."/>
            <person name="Rippka R."/>
            <person name="Tandeau De Marsac N."/>
            <person name="Huntemann M."/>
            <person name="Wei C.-L."/>
            <person name="Han J."/>
            <person name="Detter J.C."/>
            <person name="Han C."/>
            <person name="Tapia R."/>
            <person name="Daligault H."/>
            <person name="Chen A."/>
            <person name="Krypides N."/>
            <person name="Mavromatis K."/>
            <person name="Markowitz V."/>
            <person name="Szeto E."/>
            <person name="Ivanova N."/>
            <person name="Ovchinnikova G."/>
            <person name="Pagani I."/>
            <person name="Pati A."/>
            <person name="Goodwin L."/>
            <person name="Peters L."/>
            <person name="Pitluck S."/>
            <person name="Woyke T."/>
            <person name="Kerfeld C."/>
        </authorList>
    </citation>
    <scope>NUCLEOTIDE SEQUENCE [LARGE SCALE GENOMIC DNA]</scope>
    <source>
        <strain evidence="7">PCC 8305</strain>
    </source>
</reference>
<evidence type="ECO:0000256" key="5">
    <source>
        <dbReference type="ARBA" id="ARBA00023306"/>
    </source>
</evidence>
<proteinExistence type="predicted"/>
<evidence type="ECO:0000313" key="8">
    <source>
        <dbReference type="Proteomes" id="UP000010482"/>
    </source>
</evidence>
<dbReference type="AlphaFoldDB" id="K9YW30"/>
<keyword evidence="1" id="KW-1003">Cell membrane</keyword>
<dbReference type="eggNOG" id="COG1589">
    <property type="taxonomic scope" value="Bacteria"/>
</dbReference>